<keyword evidence="3" id="KW-0274">FAD</keyword>
<dbReference type="InterPro" id="IPR016166">
    <property type="entry name" value="FAD-bd_PCMH"/>
</dbReference>
<keyword evidence="4" id="KW-0560">Oxidoreductase</keyword>
<comment type="similarity">
    <text evidence="1">Belongs to the FAD-binding oxidoreductase/transferase type 4 family.</text>
</comment>
<evidence type="ECO:0000256" key="2">
    <source>
        <dbReference type="ARBA" id="ARBA00022630"/>
    </source>
</evidence>
<dbReference type="Gene3D" id="3.30.465.10">
    <property type="match status" value="1"/>
</dbReference>
<dbReference type="Proteomes" id="UP001500622">
    <property type="component" value="Unassembled WGS sequence"/>
</dbReference>
<dbReference type="PROSITE" id="PS51387">
    <property type="entry name" value="FAD_PCMH"/>
    <property type="match status" value="1"/>
</dbReference>
<gene>
    <name evidence="6" type="ORF">GCM10023169_00380</name>
</gene>
<proteinExistence type="inferred from homology"/>
<dbReference type="InterPro" id="IPR006094">
    <property type="entry name" value="Oxid_FAD_bind_N"/>
</dbReference>
<dbReference type="InterPro" id="IPR016164">
    <property type="entry name" value="FAD-linked_Oxase-like_C"/>
</dbReference>
<evidence type="ECO:0000259" key="5">
    <source>
        <dbReference type="PROSITE" id="PS51387"/>
    </source>
</evidence>
<evidence type="ECO:0000256" key="3">
    <source>
        <dbReference type="ARBA" id="ARBA00022827"/>
    </source>
</evidence>
<dbReference type="Gene3D" id="3.30.70.3450">
    <property type="match status" value="1"/>
</dbReference>
<accession>A0ABP8KRV3</accession>
<protein>
    <submittedName>
        <fullName evidence="6">FAD-binding oxidoreductase</fullName>
    </submittedName>
</protein>
<evidence type="ECO:0000256" key="4">
    <source>
        <dbReference type="ARBA" id="ARBA00023002"/>
    </source>
</evidence>
<dbReference type="InterPro" id="IPR004113">
    <property type="entry name" value="FAD-bd_oxidored_4_C"/>
</dbReference>
<dbReference type="Pfam" id="PF01565">
    <property type="entry name" value="FAD_binding_4"/>
    <property type="match status" value="1"/>
</dbReference>
<dbReference type="InterPro" id="IPR025650">
    <property type="entry name" value="Alkyl-DHAP_Synthase"/>
</dbReference>
<dbReference type="InterPro" id="IPR036318">
    <property type="entry name" value="FAD-bd_PCMH-like_sf"/>
</dbReference>
<dbReference type="Gene3D" id="3.30.300.330">
    <property type="match status" value="1"/>
</dbReference>
<evidence type="ECO:0000313" key="7">
    <source>
        <dbReference type="Proteomes" id="UP001500622"/>
    </source>
</evidence>
<dbReference type="PANTHER" id="PTHR46568">
    <property type="entry name" value="ALKYLDIHYDROXYACETONEPHOSPHATE SYNTHASE, PEROXISOMAL"/>
    <property type="match status" value="1"/>
</dbReference>
<comment type="caution">
    <text evidence="6">The sequence shown here is derived from an EMBL/GenBank/DDBJ whole genome shotgun (WGS) entry which is preliminary data.</text>
</comment>
<keyword evidence="7" id="KW-1185">Reference proteome</keyword>
<reference evidence="7" key="1">
    <citation type="journal article" date="2019" name="Int. J. Syst. Evol. Microbiol.">
        <title>The Global Catalogue of Microorganisms (GCM) 10K type strain sequencing project: providing services to taxonomists for standard genome sequencing and annotation.</title>
        <authorList>
            <consortium name="The Broad Institute Genomics Platform"/>
            <consortium name="The Broad Institute Genome Sequencing Center for Infectious Disease"/>
            <person name="Wu L."/>
            <person name="Ma J."/>
        </authorList>
    </citation>
    <scope>NUCLEOTIDE SEQUENCE [LARGE SCALE GENOMIC DNA]</scope>
    <source>
        <strain evidence="7">JCM 17810</strain>
    </source>
</reference>
<dbReference type="RefSeq" id="WP_345214467.1">
    <property type="nucleotide sequence ID" value="NZ_BAABGN010000001.1"/>
</dbReference>
<organism evidence="6 7">
    <name type="scientific">Georgenia halophila</name>
    <dbReference type="NCBI Taxonomy" id="620889"/>
    <lineage>
        <taxon>Bacteria</taxon>
        <taxon>Bacillati</taxon>
        <taxon>Actinomycetota</taxon>
        <taxon>Actinomycetes</taxon>
        <taxon>Micrococcales</taxon>
        <taxon>Bogoriellaceae</taxon>
        <taxon>Georgenia</taxon>
    </lineage>
</organism>
<dbReference type="SUPFAM" id="SSF55103">
    <property type="entry name" value="FAD-linked oxidases, C-terminal domain"/>
    <property type="match status" value="1"/>
</dbReference>
<dbReference type="PANTHER" id="PTHR46568:SF1">
    <property type="entry name" value="ALKYLDIHYDROXYACETONEPHOSPHATE SYNTHASE, PEROXISOMAL"/>
    <property type="match status" value="1"/>
</dbReference>
<dbReference type="SUPFAM" id="SSF56176">
    <property type="entry name" value="FAD-binding/transporter-associated domain-like"/>
    <property type="match status" value="1"/>
</dbReference>
<dbReference type="InterPro" id="IPR016169">
    <property type="entry name" value="FAD-bd_PCMH_sub2"/>
</dbReference>
<sequence length="562" mass="60808">MRGVSHQKWWGWGVEGVAFSHHDKPNMAPFVRERVGIDLDAPGSPPPTFEDIDVPEPRIGADLSATLTSAVGEDHLVTDDLDRVVHTYGKGLPDLVRIRAGDLPRIPDVVVYPGNEDEVRAVVDAAVEADAVLIPFGGGSNISGSLTPPAREDRVVVSLDLGRLNRVLEIDEASGLARIQAGVLGPDMEEQLGARGWTMGHQPDSFRHSTLGGWIATRSSGMQSDKYGDIADIARGMRVVLPGKVVALRPLPSTSTGPSVREMILGSEGRLGVITEAWVAVHRLPENRDIIAYLYPSWASAIAAMQEIAGSDAAPTVTRVSDANETAFSFSTQKVKKGASGKVQSVLFDVLERRGWDMDAVCLSYVGYEGDSAKVRAEKAVVGKIVRKHGGIKLGRGPGALYDQKKFDTPYIRDFLLDIGGLADVSETAAPWSRLMDLYFGTLRAAQEAFDSLGVQGFVMCHLSHSYHSGACLYFTFAFAPGVDGTEEQLERYWVVKKAIQQSFIDLGATLSHHHGVGTDHAHWLEEDISPAGTDLMVSLLRGVDPGRNLNPGTLLPAHREW</sequence>
<dbReference type="EMBL" id="BAABGN010000001">
    <property type="protein sequence ID" value="GAA4414737.1"/>
    <property type="molecule type" value="Genomic_DNA"/>
</dbReference>
<dbReference type="Gene3D" id="3.30.43.10">
    <property type="entry name" value="Uridine Diphospho-n-acetylenolpyruvylglucosamine Reductase, domain 2"/>
    <property type="match status" value="1"/>
</dbReference>
<dbReference type="Pfam" id="PF02913">
    <property type="entry name" value="FAD-oxidase_C"/>
    <property type="match status" value="1"/>
</dbReference>
<keyword evidence="2" id="KW-0285">Flavoprotein</keyword>
<feature type="domain" description="FAD-binding PCMH-type" evidence="5">
    <location>
        <begin position="103"/>
        <end position="284"/>
    </location>
</feature>
<name>A0ABP8KRV3_9MICO</name>
<evidence type="ECO:0000256" key="1">
    <source>
        <dbReference type="ARBA" id="ARBA00008000"/>
    </source>
</evidence>
<dbReference type="InterPro" id="IPR016167">
    <property type="entry name" value="FAD-bd_PCMH_sub1"/>
</dbReference>
<evidence type="ECO:0000313" key="6">
    <source>
        <dbReference type="EMBL" id="GAA4414737.1"/>
    </source>
</evidence>